<dbReference type="AlphaFoldDB" id="A0A2S7IJE6"/>
<dbReference type="SUPFAM" id="SSF51905">
    <property type="entry name" value="FAD/NAD(P)-binding domain"/>
    <property type="match status" value="1"/>
</dbReference>
<feature type="binding site" evidence="5">
    <location>
        <position position="50"/>
    </location>
    <ligand>
        <name>FAD</name>
        <dbReference type="ChEBI" id="CHEBI:57692"/>
    </ligand>
</feature>
<comment type="subcellular location">
    <subcellularLocation>
        <location evidence="5">Cytoplasm</location>
    </subcellularLocation>
</comment>
<dbReference type="EMBL" id="PTRA01000002">
    <property type="protein sequence ID" value="PQA56839.1"/>
    <property type="molecule type" value="Genomic_DNA"/>
</dbReference>
<dbReference type="HAMAP" id="MF_00845">
    <property type="entry name" value="TetX_monooxygenase"/>
    <property type="match status" value="1"/>
</dbReference>
<reference evidence="8" key="1">
    <citation type="submission" date="2018-02" db="EMBL/GenBank/DDBJ databases">
        <title>Genome sequencing of Solimonas sp. HR-BB.</title>
        <authorList>
            <person name="Lee Y."/>
            <person name="Jeon C.O."/>
        </authorList>
    </citation>
    <scope>NUCLEOTIDE SEQUENCE [LARGE SCALE GENOMIC DNA]</scope>
    <source>
        <strain evidence="8">HR-U</strain>
    </source>
</reference>
<protein>
    <recommendedName>
        <fullName evidence="5">Flavin-dependent monooxygenase</fullName>
    </recommendedName>
    <alternativeName>
        <fullName evidence="5">TetX monooxygenase</fullName>
        <shortName evidence="5">TetX</shortName>
        <ecNumber evidence="5">1.14.13.-</ecNumber>
    </alternativeName>
</protein>
<comment type="catalytic activity">
    <reaction evidence="5">
        <text>a tetracycline + NADPH + O2 + H(+) = an 11a-hydroxytetracycline + NADP(+) + H2O</text>
        <dbReference type="Rhea" id="RHEA:61444"/>
        <dbReference type="ChEBI" id="CHEBI:15377"/>
        <dbReference type="ChEBI" id="CHEBI:15378"/>
        <dbReference type="ChEBI" id="CHEBI:15379"/>
        <dbReference type="ChEBI" id="CHEBI:57783"/>
        <dbReference type="ChEBI" id="CHEBI:58349"/>
        <dbReference type="ChEBI" id="CHEBI:144644"/>
        <dbReference type="ChEBI" id="CHEBI:144645"/>
    </reaction>
</comment>
<dbReference type="GO" id="GO:0004497">
    <property type="term" value="F:monooxygenase activity"/>
    <property type="evidence" value="ECO:0007669"/>
    <property type="project" value="UniProtKB-UniRule"/>
</dbReference>
<dbReference type="GO" id="GO:0046677">
    <property type="term" value="P:response to antibiotic"/>
    <property type="evidence" value="ECO:0007669"/>
    <property type="project" value="InterPro"/>
</dbReference>
<evidence type="ECO:0000256" key="3">
    <source>
        <dbReference type="ARBA" id="ARBA00023002"/>
    </source>
</evidence>
<dbReference type="Gene3D" id="3.50.50.60">
    <property type="entry name" value="FAD/NAD(P)-binding domain"/>
    <property type="match status" value="1"/>
</dbReference>
<dbReference type="PANTHER" id="PTHR46972:SF1">
    <property type="entry name" value="FAD DEPENDENT OXIDOREDUCTASE DOMAIN-CONTAINING PROTEIN"/>
    <property type="match status" value="1"/>
</dbReference>
<feature type="binding site" evidence="5">
    <location>
        <position position="106"/>
    </location>
    <ligand>
        <name>FAD</name>
        <dbReference type="ChEBI" id="CHEBI:57692"/>
    </ligand>
</feature>
<evidence type="ECO:0000256" key="1">
    <source>
        <dbReference type="ARBA" id="ARBA00022630"/>
    </source>
</evidence>
<evidence type="ECO:0000259" key="6">
    <source>
        <dbReference type="Pfam" id="PF01494"/>
    </source>
</evidence>
<evidence type="ECO:0000256" key="2">
    <source>
        <dbReference type="ARBA" id="ARBA00022827"/>
    </source>
</evidence>
<keyword evidence="1 5" id="KW-0285">Flavoprotein</keyword>
<comment type="subunit">
    <text evidence="5">Monomer.</text>
</comment>
<keyword evidence="5" id="KW-0963">Cytoplasm</keyword>
<comment type="similarity">
    <text evidence="5">Belongs to the aromatic-ring hydroxylase family. TetX subfamily.</text>
</comment>
<keyword evidence="2 5" id="KW-0274">FAD</keyword>
<dbReference type="PANTHER" id="PTHR46972">
    <property type="entry name" value="MONOOXYGENASE ASQM-RELATED"/>
    <property type="match status" value="1"/>
</dbReference>
<evidence type="ECO:0000313" key="8">
    <source>
        <dbReference type="Proteomes" id="UP000239590"/>
    </source>
</evidence>
<keyword evidence="8" id="KW-1185">Reference proteome</keyword>
<dbReference type="GO" id="GO:0071949">
    <property type="term" value="F:FAD binding"/>
    <property type="evidence" value="ECO:0007669"/>
    <property type="project" value="InterPro"/>
</dbReference>
<dbReference type="Pfam" id="PF01494">
    <property type="entry name" value="FAD_binding_3"/>
    <property type="match status" value="1"/>
</dbReference>
<comment type="caution">
    <text evidence="7">The sequence shown here is derived from an EMBL/GenBank/DDBJ whole genome shotgun (WGS) entry which is preliminary data.</text>
</comment>
<name>A0A2S7IJE6_9BACT</name>
<evidence type="ECO:0000256" key="4">
    <source>
        <dbReference type="ARBA" id="ARBA00023033"/>
    </source>
</evidence>
<proteinExistence type="inferred from homology"/>
<keyword evidence="3 5" id="KW-0560">Oxidoreductase</keyword>
<dbReference type="EC" id="1.14.13.-" evidence="5"/>
<comment type="function">
    <text evidence="5">An FAD-requiring monooxygenase active on some tetracycline antibiotic derivatives, which leads to their inactivation. Hydroxylates carbon 11a of tetracycline and some analogs.</text>
</comment>
<evidence type="ECO:0000256" key="5">
    <source>
        <dbReference type="HAMAP-Rule" id="MF_00845"/>
    </source>
</evidence>
<dbReference type="InterPro" id="IPR036188">
    <property type="entry name" value="FAD/NAD-bd_sf"/>
</dbReference>
<evidence type="ECO:0000313" key="7">
    <source>
        <dbReference type="EMBL" id="PQA56839.1"/>
    </source>
</evidence>
<dbReference type="PRINTS" id="PR00420">
    <property type="entry name" value="RNGMNOXGNASE"/>
</dbReference>
<accession>A0A2S7IJE6</accession>
<gene>
    <name evidence="7" type="ORF">C5O19_16000</name>
</gene>
<dbReference type="InterPro" id="IPR002938">
    <property type="entry name" value="FAD-bd"/>
</dbReference>
<dbReference type="Proteomes" id="UP000239590">
    <property type="component" value="Unassembled WGS sequence"/>
</dbReference>
<feature type="binding site" evidence="5">
    <location>
        <position position="43"/>
    </location>
    <ligand>
        <name>NADPH</name>
        <dbReference type="ChEBI" id="CHEBI:57783"/>
    </ligand>
</feature>
<comment type="domain">
    <text evidence="5">Consists of an N-terminal FAD-binding domain with a Rossman fold and a C-terminal substrate-binding domain.</text>
</comment>
<keyword evidence="4 5" id="KW-0503">Monooxygenase</keyword>
<comment type="cofactor">
    <cofactor evidence="5">
        <name>FAD</name>
        <dbReference type="ChEBI" id="CHEBI:57692"/>
    </cofactor>
</comment>
<dbReference type="RefSeq" id="WP_104714414.1">
    <property type="nucleotide sequence ID" value="NZ_PTRA01000002.1"/>
</dbReference>
<keyword evidence="5" id="KW-0521">NADP</keyword>
<organism evidence="7 8">
    <name type="scientific">Siphonobacter curvatus</name>
    <dbReference type="NCBI Taxonomy" id="2094562"/>
    <lineage>
        <taxon>Bacteria</taxon>
        <taxon>Pseudomonadati</taxon>
        <taxon>Bacteroidota</taxon>
        <taxon>Cytophagia</taxon>
        <taxon>Cytophagales</taxon>
        <taxon>Cytophagaceae</taxon>
        <taxon>Siphonobacter</taxon>
    </lineage>
</organism>
<keyword evidence="5" id="KW-0547">Nucleotide-binding</keyword>
<feature type="binding site" evidence="5">
    <location>
        <position position="292"/>
    </location>
    <ligand>
        <name>FAD</name>
        <dbReference type="ChEBI" id="CHEBI:57692"/>
    </ligand>
</feature>
<sequence length="371" mass="41444">MVLKDKKVAIIGAGPVGLTMARLLQQKGVDVRVYERDPDANARIWGGTLDLHWESGQKVFQQAGLLESYLDKAVPMGRTLADELGRIHFTKQPTPENQYNQPEINRNVLREILLNSLADGTVMWDRKCTSLEVAEGSWVLHFDKGLKATADVIIGANGGMSQVRKWVTDREVEETGTLMIQGEVVNPAVECPNFYELCQGNILMSAYTGKALVANPNNRGVLTYNVILPNKGDTSSTESMRRLIADQFKSWAEPYQQLFRATSVYWALPTRKLPLDKAWKTNRPLPITLIGDAAHLMPPFAGQGVNTGLMDALLLAENLTSENYESVSAAIAAYEQEMRVYATKAQEESARNEQQMRLPDFSFHAFIRRND</sequence>
<dbReference type="OrthoDB" id="9766816at2"/>
<feature type="domain" description="FAD-binding" evidence="6">
    <location>
        <begin position="7"/>
        <end position="347"/>
    </location>
</feature>
<dbReference type="InterPro" id="IPR043683">
    <property type="entry name" value="TetX_monooxygenase"/>
</dbReference>
<dbReference type="GO" id="GO:0005737">
    <property type="term" value="C:cytoplasm"/>
    <property type="evidence" value="ECO:0007669"/>
    <property type="project" value="UniProtKB-SubCell"/>
</dbReference>